<feature type="binding site" evidence="13">
    <location>
        <begin position="22"/>
        <end position="27"/>
    </location>
    <ligand>
        <name>NAD(+)</name>
        <dbReference type="ChEBI" id="CHEBI:57540"/>
    </ligand>
</feature>
<evidence type="ECO:0000256" key="6">
    <source>
        <dbReference type="ARBA" id="ARBA00023002"/>
    </source>
</evidence>
<feature type="domain" description="Dihydrodipicolinate reductase N-terminal" evidence="14">
    <location>
        <begin position="17"/>
        <end position="137"/>
    </location>
</feature>
<dbReference type="GO" id="GO:0019877">
    <property type="term" value="P:diaminopimelate biosynthetic process"/>
    <property type="evidence" value="ECO:0007669"/>
    <property type="project" value="UniProtKB-UniRule"/>
</dbReference>
<comment type="catalytic activity">
    <reaction evidence="12 13">
        <text>(S)-2,3,4,5-tetrahydrodipicolinate + NAD(+) + H2O = (2S,4S)-4-hydroxy-2,3,4,5-tetrahydrodipicolinate + NADH + H(+)</text>
        <dbReference type="Rhea" id="RHEA:35323"/>
        <dbReference type="ChEBI" id="CHEBI:15377"/>
        <dbReference type="ChEBI" id="CHEBI:15378"/>
        <dbReference type="ChEBI" id="CHEBI:16845"/>
        <dbReference type="ChEBI" id="CHEBI:57540"/>
        <dbReference type="ChEBI" id="CHEBI:57945"/>
        <dbReference type="ChEBI" id="CHEBI:67139"/>
        <dbReference type="EC" id="1.17.1.8"/>
    </reaction>
</comment>
<comment type="pathway">
    <text evidence="9 13">Amino-acid biosynthesis; L-lysine biosynthesis via DAP pathway; (S)-tetrahydrodipicolinate from L-aspartate: step 4/4.</text>
</comment>
<dbReference type="GO" id="GO:0005737">
    <property type="term" value="C:cytoplasm"/>
    <property type="evidence" value="ECO:0007669"/>
    <property type="project" value="UniProtKB-SubCell"/>
</dbReference>
<gene>
    <name evidence="13" type="primary">dapB</name>
    <name evidence="16" type="ORF">BE15_10495</name>
</gene>
<feature type="active site" description="Proton donor/acceptor" evidence="13">
    <location>
        <position position="168"/>
    </location>
</feature>
<feature type="binding site" evidence="13">
    <location>
        <position position="49"/>
    </location>
    <ligand>
        <name>NADP(+)</name>
        <dbReference type="ChEBI" id="CHEBI:58349"/>
    </ligand>
</feature>
<dbReference type="InterPro" id="IPR023940">
    <property type="entry name" value="DHDPR_bac"/>
</dbReference>
<evidence type="ECO:0000259" key="15">
    <source>
        <dbReference type="Pfam" id="PF05173"/>
    </source>
</evidence>
<feature type="binding site" evidence="13">
    <location>
        <begin position="111"/>
        <end position="113"/>
    </location>
    <ligand>
        <name>NAD(+)</name>
        <dbReference type="ChEBI" id="CHEBI:57540"/>
    </ligand>
</feature>
<evidence type="ECO:0000256" key="4">
    <source>
        <dbReference type="ARBA" id="ARBA00022857"/>
    </source>
</evidence>
<dbReference type="InterPro" id="IPR036291">
    <property type="entry name" value="NAD(P)-bd_dom_sf"/>
</dbReference>
<dbReference type="PIRSF" id="PIRSF000161">
    <property type="entry name" value="DHPR"/>
    <property type="match status" value="1"/>
</dbReference>
<evidence type="ECO:0000256" key="5">
    <source>
        <dbReference type="ARBA" id="ARBA00022915"/>
    </source>
</evidence>
<evidence type="ECO:0000256" key="13">
    <source>
        <dbReference type="HAMAP-Rule" id="MF_00102"/>
    </source>
</evidence>
<dbReference type="SUPFAM" id="SSF55347">
    <property type="entry name" value="Glyceraldehyde-3-phosphate dehydrogenase-like, C-terminal domain"/>
    <property type="match status" value="1"/>
</dbReference>
<evidence type="ECO:0000256" key="2">
    <source>
        <dbReference type="ARBA" id="ARBA00022490"/>
    </source>
</evidence>
<dbReference type="AlphaFoldDB" id="A0A150QA01"/>
<evidence type="ECO:0000256" key="9">
    <source>
        <dbReference type="ARBA" id="ARBA00037922"/>
    </source>
</evidence>
<feature type="binding site" evidence="13">
    <location>
        <begin position="135"/>
        <end position="138"/>
    </location>
    <ligand>
        <name>NAD(+)</name>
        <dbReference type="ChEBI" id="CHEBI:57540"/>
    </ligand>
</feature>
<dbReference type="PANTHER" id="PTHR20836">
    <property type="entry name" value="DIHYDRODIPICOLINATE REDUCTASE"/>
    <property type="match status" value="1"/>
</dbReference>
<dbReference type="OrthoDB" id="9790352at2"/>
<comment type="similarity">
    <text evidence="1 13">Belongs to the DapB family.</text>
</comment>
<dbReference type="CDD" id="cd02274">
    <property type="entry name" value="DHDPR_N"/>
    <property type="match status" value="1"/>
</dbReference>
<evidence type="ECO:0000313" key="17">
    <source>
        <dbReference type="Proteomes" id="UP000075260"/>
    </source>
</evidence>
<evidence type="ECO:0000256" key="3">
    <source>
        <dbReference type="ARBA" id="ARBA00022605"/>
    </source>
</evidence>
<dbReference type="Gene3D" id="3.40.50.720">
    <property type="entry name" value="NAD(P)-binding Rossmann-like Domain"/>
    <property type="match status" value="1"/>
</dbReference>
<evidence type="ECO:0000256" key="12">
    <source>
        <dbReference type="ARBA" id="ARBA00049396"/>
    </source>
</evidence>
<dbReference type="NCBIfam" id="TIGR00036">
    <property type="entry name" value="dapB"/>
    <property type="match status" value="1"/>
</dbReference>
<comment type="catalytic activity">
    <reaction evidence="11 13">
        <text>(S)-2,3,4,5-tetrahydrodipicolinate + NADP(+) + H2O = (2S,4S)-4-hydroxy-2,3,4,5-tetrahydrodipicolinate + NADPH + H(+)</text>
        <dbReference type="Rhea" id="RHEA:35331"/>
        <dbReference type="ChEBI" id="CHEBI:15377"/>
        <dbReference type="ChEBI" id="CHEBI:15378"/>
        <dbReference type="ChEBI" id="CHEBI:16845"/>
        <dbReference type="ChEBI" id="CHEBI:57783"/>
        <dbReference type="ChEBI" id="CHEBI:58349"/>
        <dbReference type="ChEBI" id="CHEBI:67139"/>
        <dbReference type="EC" id="1.17.1.8"/>
    </reaction>
</comment>
<proteinExistence type="inferred from homology"/>
<sequence length="283" mass="29256">MGVLLGAAAAEEARSLKVAIHGAGGKMGQAIVRLAANERAQVVGAIVSRGSSRIGRDVGELAGTGTIGVAMSDDTSAGLLGADVVIDFSRPEALPRLLHLAMRAKVAVVSGTTRLDATCERLLDEAAQHVPVLWSPNTSIGIHVLAEIAASAARRLGPGYDVEIVEVHHRAKVDAPSGTAVRLADAVRAARGEAGDAAAALSDVHGREGNVGPRKADELGIFAVRGGDVIGDHTVHLLGPGERLELTHRATSRDLFARGALRAAWHLHGKPPGRYTMADVIEG</sequence>
<dbReference type="FunFam" id="3.30.360.10:FF:000009">
    <property type="entry name" value="4-hydroxy-tetrahydrodipicolinate reductase"/>
    <property type="match status" value="1"/>
</dbReference>
<dbReference type="PANTHER" id="PTHR20836:SF0">
    <property type="entry name" value="4-HYDROXY-TETRAHYDRODIPICOLINATE REDUCTASE 1, CHLOROPLASTIC-RELATED"/>
    <property type="match status" value="1"/>
</dbReference>
<comment type="caution">
    <text evidence="13">Was originally thought to be a dihydrodipicolinate reductase (DHDPR), catalyzing the conversion of dihydrodipicolinate to tetrahydrodipicolinate. However, it was shown in E.coli that the substrate of the enzymatic reaction is not dihydrodipicolinate (DHDP) but in fact (2S,4S)-4-hydroxy-2,3,4,5-tetrahydrodipicolinic acid (HTPA), the product released by the DapA-catalyzed reaction.</text>
</comment>
<dbReference type="SUPFAM" id="SSF51735">
    <property type="entry name" value="NAD(P)-binding Rossmann-fold domains"/>
    <property type="match status" value="1"/>
</dbReference>
<comment type="caution">
    <text evidence="16">The sequence shown here is derived from an EMBL/GenBank/DDBJ whole genome shotgun (WGS) entry which is preliminary data.</text>
</comment>
<dbReference type="HAMAP" id="MF_00102">
    <property type="entry name" value="DapB"/>
    <property type="match status" value="1"/>
</dbReference>
<dbReference type="InterPro" id="IPR022663">
    <property type="entry name" value="DapB_C"/>
</dbReference>
<organism evidence="16 17">
    <name type="scientific">Sorangium cellulosum</name>
    <name type="common">Polyangium cellulosum</name>
    <dbReference type="NCBI Taxonomy" id="56"/>
    <lineage>
        <taxon>Bacteria</taxon>
        <taxon>Pseudomonadati</taxon>
        <taxon>Myxococcota</taxon>
        <taxon>Polyangia</taxon>
        <taxon>Polyangiales</taxon>
        <taxon>Polyangiaceae</taxon>
        <taxon>Sorangium</taxon>
    </lineage>
</organism>
<dbReference type="UniPathway" id="UPA00034">
    <property type="reaction ID" value="UER00018"/>
</dbReference>
<reference evidence="16 17" key="1">
    <citation type="submission" date="2014-02" db="EMBL/GenBank/DDBJ databases">
        <title>The small core and large imbalanced accessory genome model reveals a collaborative survival strategy of Sorangium cellulosum strains in nature.</title>
        <authorList>
            <person name="Han K."/>
            <person name="Peng R."/>
            <person name="Blom J."/>
            <person name="Li Y.-Z."/>
        </authorList>
    </citation>
    <scope>NUCLEOTIDE SEQUENCE [LARGE SCALE GENOMIC DNA]</scope>
    <source>
        <strain evidence="16 17">So0008-312</strain>
    </source>
</reference>
<name>A0A150QA01_SORCE</name>
<comment type="caution">
    <text evidence="13">Lacks conserved residue(s) required for the propagation of feature annotation.</text>
</comment>
<dbReference type="EC" id="1.17.1.8" evidence="10 13"/>
<feature type="binding site" evidence="13">
    <location>
        <position position="169"/>
    </location>
    <ligand>
        <name>(S)-2,3,4,5-tetrahydrodipicolinate</name>
        <dbReference type="ChEBI" id="CHEBI:16845"/>
    </ligand>
</feature>
<accession>A0A150QA01</accession>
<evidence type="ECO:0000256" key="1">
    <source>
        <dbReference type="ARBA" id="ARBA00006642"/>
    </source>
</evidence>
<keyword evidence="5 13" id="KW-0220">Diaminopimelate biosynthesis</keyword>
<dbReference type="EMBL" id="JEMA01000892">
    <property type="protein sequence ID" value="KYF64760.1"/>
    <property type="molecule type" value="Genomic_DNA"/>
</dbReference>
<dbReference type="Gene3D" id="3.30.360.10">
    <property type="entry name" value="Dihydrodipicolinate Reductase, domain 2"/>
    <property type="match status" value="1"/>
</dbReference>
<dbReference type="GO" id="GO:0009089">
    <property type="term" value="P:lysine biosynthetic process via diaminopimelate"/>
    <property type="evidence" value="ECO:0007669"/>
    <property type="project" value="UniProtKB-UniRule"/>
</dbReference>
<feature type="domain" description="Dihydrodipicolinate reductase C-terminal" evidence="15">
    <location>
        <begin position="141"/>
        <end position="281"/>
    </location>
</feature>
<keyword evidence="2 13" id="KW-0963">Cytoplasm</keyword>
<protein>
    <recommendedName>
        <fullName evidence="10 13">4-hydroxy-tetrahydrodipicolinate reductase</fullName>
        <shortName evidence="13">HTPA reductase</shortName>
        <ecNumber evidence="10 13">1.17.1.8</ecNumber>
    </recommendedName>
</protein>
<keyword evidence="8 13" id="KW-0457">Lysine biosynthesis</keyword>
<feature type="binding site" evidence="13">
    <location>
        <begin position="178"/>
        <end position="179"/>
    </location>
    <ligand>
        <name>(S)-2,3,4,5-tetrahydrodipicolinate</name>
        <dbReference type="ChEBI" id="CHEBI:16845"/>
    </ligand>
</feature>
<keyword evidence="6 13" id="KW-0560">Oxidoreductase</keyword>
<evidence type="ECO:0000256" key="10">
    <source>
        <dbReference type="ARBA" id="ARBA00038983"/>
    </source>
</evidence>
<evidence type="ECO:0000256" key="8">
    <source>
        <dbReference type="ARBA" id="ARBA00023154"/>
    </source>
</evidence>
<evidence type="ECO:0000256" key="7">
    <source>
        <dbReference type="ARBA" id="ARBA00023027"/>
    </source>
</evidence>
<dbReference type="InterPro" id="IPR000846">
    <property type="entry name" value="DapB_N"/>
</dbReference>
<comment type="function">
    <text evidence="13">Catalyzes the conversion of 4-hydroxy-tetrahydrodipicolinate (HTPA) to tetrahydrodipicolinate.</text>
</comment>
<dbReference type="Pfam" id="PF05173">
    <property type="entry name" value="DapB_C"/>
    <property type="match status" value="1"/>
</dbReference>
<evidence type="ECO:0000313" key="16">
    <source>
        <dbReference type="EMBL" id="KYF64760.1"/>
    </source>
</evidence>
<keyword evidence="4 13" id="KW-0521">NADP</keyword>
<keyword evidence="7 13" id="KW-0520">NAD</keyword>
<dbReference type="GO" id="GO:0008839">
    <property type="term" value="F:4-hydroxy-tetrahydrodipicolinate reductase"/>
    <property type="evidence" value="ECO:0007669"/>
    <property type="project" value="UniProtKB-UniRule"/>
</dbReference>
<evidence type="ECO:0000259" key="14">
    <source>
        <dbReference type="Pfam" id="PF01113"/>
    </source>
</evidence>
<dbReference type="InterPro" id="IPR022664">
    <property type="entry name" value="DapB_N_CS"/>
</dbReference>
<dbReference type="GO" id="GO:0050661">
    <property type="term" value="F:NADP binding"/>
    <property type="evidence" value="ECO:0007669"/>
    <property type="project" value="UniProtKB-UniRule"/>
</dbReference>
<dbReference type="RefSeq" id="WP_061611517.1">
    <property type="nucleotide sequence ID" value="NZ_CP162579.1"/>
</dbReference>
<dbReference type="GO" id="GO:0051287">
    <property type="term" value="F:NAD binding"/>
    <property type="evidence" value="ECO:0007669"/>
    <property type="project" value="UniProtKB-UniRule"/>
</dbReference>
<dbReference type="Pfam" id="PF01113">
    <property type="entry name" value="DapB_N"/>
    <property type="match status" value="1"/>
</dbReference>
<dbReference type="Proteomes" id="UP000075260">
    <property type="component" value="Unassembled WGS sequence"/>
</dbReference>
<dbReference type="PROSITE" id="PS01298">
    <property type="entry name" value="DAPB"/>
    <property type="match status" value="1"/>
</dbReference>
<comment type="subunit">
    <text evidence="13">Homotetramer.</text>
</comment>
<comment type="subcellular location">
    <subcellularLocation>
        <location evidence="13">Cytoplasm</location>
    </subcellularLocation>
</comment>
<evidence type="ECO:0000256" key="11">
    <source>
        <dbReference type="ARBA" id="ARBA00049080"/>
    </source>
</evidence>
<dbReference type="GO" id="GO:0016726">
    <property type="term" value="F:oxidoreductase activity, acting on CH or CH2 groups, NAD or NADP as acceptor"/>
    <property type="evidence" value="ECO:0007669"/>
    <property type="project" value="UniProtKB-UniRule"/>
</dbReference>
<feature type="active site" description="Proton donor" evidence="13">
    <location>
        <position position="172"/>
    </location>
</feature>
<keyword evidence="3 13" id="KW-0028">Amino-acid biosynthesis</keyword>